<evidence type="ECO:0008006" key="8">
    <source>
        <dbReference type="Google" id="ProtNLM"/>
    </source>
</evidence>
<dbReference type="Pfam" id="PF01124">
    <property type="entry name" value="MAPEG"/>
    <property type="match status" value="1"/>
</dbReference>
<dbReference type="Proteomes" id="UP000529795">
    <property type="component" value="Unassembled WGS sequence"/>
</dbReference>
<organism evidence="6 7">
    <name type="scientific">Sphingomonas jinjuensis</name>
    <dbReference type="NCBI Taxonomy" id="535907"/>
    <lineage>
        <taxon>Bacteria</taxon>
        <taxon>Pseudomonadati</taxon>
        <taxon>Pseudomonadota</taxon>
        <taxon>Alphaproteobacteria</taxon>
        <taxon>Sphingomonadales</taxon>
        <taxon>Sphingomonadaceae</taxon>
        <taxon>Sphingomonas</taxon>
    </lineage>
</organism>
<dbReference type="InterPro" id="IPR023352">
    <property type="entry name" value="MAPEG-like_dom_sf"/>
</dbReference>
<keyword evidence="3 5" id="KW-1133">Transmembrane helix</keyword>
<name>A0A840F6R4_9SPHN</name>
<dbReference type="InterPro" id="IPR001129">
    <property type="entry name" value="Membr-assoc_MAPEG"/>
</dbReference>
<protein>
    <recommendedName>
        <fullName evidence="8">MAPEG family protein</fullName>
    </recommendedName>
</protein>
<dbReference type="AlphaFoldDB" id="A0A840F6R4"/>
<accession>A0A840F6R4</accession>
<keyword evidence="4 5" id="KW-0472">Membrane</keyword>
<evidence type="ECO:0000256" key="2">
    <source>
        <dbReference type="ARBA" id="ARBA00022692"/>
    </source>
</evidence>
<feature type="transmembrane region" description="Helical" evidence="5">
    <location>
        <begin position="76"/>
        <end position="93"/>
    </location>
</feature>
<sequence>MILPVTLTIAAAAAVINLWLAFRIVPRRIKGGPLTGDGGEPRMMARMRAHANFVEYAPFVLILMALIELAGGRATWLWIVGVVFVVARVLHGFGMDATKPNPLRAAGALVTWLVLAVLAGWALVIAQGGGTGRPTRIIPFDFTEPRG</sequence>
<comment type="subcellular location">
    <subcellularLocation>
        <location evidence="1">Membrane</location>
    </subcellularLocation>
</comment>
<evidence type="ECO:0000256" key="1">
    <source>
        <dbReference type="ARBA" id="ARBA00004370"/>
    </source>
</evidence>
<evidence type="ECO:0000313" key="6">
    <source>
        <dbReference type="EMBL" id="MBB4152161.1"/>
    </source>
</evidence>
<feature type="transmembrane region" description="Helical" evidence="5">
    <location>
        <begin position="6"/>
        <end position="25"/>
    </location>
</feature>
<dbReference type="PANTHER" id="PTHR35814">
    <property type="match status" value="1"/>
</dbReference>
<dbReference type="SUPFAM" id="SSF161084">
    <property type="entry name" value="MAPEG domain-like"/>
    <property type="match status" value="1"/>
</dbReference>
<keyword evidence="2 5" id="KW-0812">Transmembrane</keyword>
<evidence type="ECO:0000256" key="4">
    <source>
        <dbReference type="ARBA" id="ARBA00023136"/>
    </source>
</evidence>
<dbReference type="PANTHER" id="PTHR35814:SF1">
    <property type="entry name" value="GLUTATHIONE S-TRANSFERASE-RELATED"/>
    <property type="match status" value="1"/>
</dbReference>
<dbReference type="Gene3D" id="1.20.120.550">
    <property type="entry name" value="Membrane associated eicosanoid/glutathione metabolism-like domain"/>
    <property type="match status" value="1"/>
</dbReference>
<evidence type="ECO:0000256" key="5">
    <source>
        <dbReference type="SAM" id="Phobius"/>
    </source>
</evidence>
<evidence type="ECO:0000256" key="3">
    <source>
        <dbReference type="ARBA" id="ARBA00022989"/>
    </source>
</evidence>
<dbReference type="RefSeq" id="WP_183981689.1">
    <property type="nucleotide sequence ID" value="NZ_JACIEV010000001.1"/>
</dbReference>
<proteinExistence type="predicted"/>
<feature type="transmembrane region" description="Helical" evidence="5">
    <location>
        <begin position="105"/>
        <end position="126"/>
    </location>
</feature>
<dbReference type="GO" id="GO:0016020">
    <property type="term" value="C:membrane"/>
    <property type="evidence" value="ECO:0007669"/>
    <property type="project" value="UniProtKB-SubCell"/>
</dbReference>
<comment type="caution">
    <text evidence="6">The sequence shown here is derived from an EMBL/GenBank/DDBJ whole genome shotgun (WGS) entry which is preliminary data.</text>
</comment>
<feature type="transmembrane region" description="Helical" evidence="5">
    <location>
        <begin position="53"/>
        <end position="70"/>
    </location>
</feature>
<gene>
    <name evidence="6" type="ORF">GGQ80_000037</name>
</gene>
<keyword evidence="7" id="KW-1185">Reference proteome</keyword>
<dbReference type="EMBL" id="JACIEV010000001">
    <property type="protein sequence ID" value="MBB4152161.1"/>
    <property type="molecule type" value="Genomic_DNA"/>
</dbReference>
<evidence type="ECO:0000313" key="7">
    <source>
        <dbReference type="Proteomes" id="UP000529795"/>
    </source>
</evidence>
<reference evidence="6 7" key="1">
    <citation type="submission" date="2020-08" db="EMBL/GenBank/DDBJ databases">
        <title>Genomic Encyclopedia of Type Strains, Phase IV (KMG-IV): sequencing the most valuable type-strain genomes for metagenomic binning, comparative biology and taxonomic classification.</title>
        <authorList>
            <person name="Goeker M."/>
        </authorList>
    </citation>
    <scope>NUCLEOTIDE SEQUENCE [LARGE SCALE GENOMIC DNA]</scope>
    <source>
        <strain evidence="6 7">YC6723</strain>
    </source>
</reference>